<dbReference type="RefSeq" id="WP_008517647.1">
    <property type="nucleotide sequence ID" value="NZ_ACJM01000013.1"/>
</dbReference>
<reference evidence="1 2" key="1">
    <citation type="submission" date="2009-02" db="EMBL/GenBank/DDBJ databases">
        <title>Sequencing of the draft genome and assembly of Dethiobacter alkaliphilus AHT 1.</title>
        <authorList>
            <consortium name="US DOE Joint Genome Institute (JGI-PGF)"/>
            <person name="Lucas S."/>
            <person name="Copeland A."/>
            <person name="Lapidus A."/>
            <person name="Glavina del Rio T."/>
            <person name="Dalin E."/>
            <person name="Tice H."/>
            <person name="Bruce D."/>
            <person name="Goodwin L."/>
            <person name="Pitluck S."/>
            <person name="Larimer F."/>
            <person name="Land M.L."/>
            <person name="Hauser L."/>
            <person name="Muyzer G."/>
        </authorList>
    </citation>
    <scope>NUCLEOTIDE SEQUENCE [LARGE SCALE GENOMIC DNA]</scope>
    <source>
        <strain evidence="1 2">AHT 1</strain>
    </source>
</reference>
<accession>C0GIN8</accession>
<comment type="caution">
    <text evidence="1">The sequence shown here is derived from an EMBL/GenBank/DDBJ whole genome shotgun (WGS) entry which is preliminary data.</text>
</comment>
<evidence type="ECO:0000313" key="1">
    <source>
        <dbReference type="EMBL" id="EEG76702.1"/>
    </source>
</evidence>
<dbReference type="OrthoDB" id="2112213at2"/>
<sequence length="102" mass="11870">MSKENSVFSRVEEREVQGEVFQVTHRILQIPQEVYLQVLKEHEAPFSEMAAQEFVEQYLAWCNDTGGLIGMVRIDTRDDTVVLDAAIRYRINPLDRPSCQRE</sequence>
<protein>
    <submittedName>
        <fullName evidence="1">Uncharacterized protein</fullName>
    </submittedName>
</protein>
<dbReference type="AlphaFoldDB" id="C0GIN8"/>
<dbReference type="eggNOG" id="ENOG5033MWP">
    <property type="taxonomic scope" value="Bacteria"/>
</dbReference>
<proteinExistence type="predicted"/>
<dbReference type="Proteomes" id="UP000006443">
    <property type="component" value="Unassembled WGS sequence"/>
</dbReference>
<evidence type="ECO:0000313" key="2">
    <source>
        <dbReference type="Proteomes" id="UP000006443"/>
    </source>
</evidence>
<keyword evidence="2" id="KW-1185">Reference proteome</keyword>
<dbReference type="STRING" id="555088.DealDRAFT_2347"/>
<gene>
    <name evidence="1" type="ORF">DealDRAFT_2347</name>
</gene>
<name>C0GIN8_DETAL</name>
<organism evidence="1 2">
    <name type="scientific">Dethiobacter alkaliphilus AHT 1</name>
    <dbReference type="NCBI Taxonomy" id="555088"/>
    <lineage>
        <taxon>Bacteria</taxon>
        <taxon>Bacillati</taxon>
        <taxon>Bacillota</taxon>
        <taxon>Dethiobacteria</taxon>
        <taxon>Dethiobacterales</taxon>
        <taxon>Dethiobacteraceae</taxon>
        <taxon>Dethiobacter</taxon>
    </lineage>
</organism>
<dbReference type="EMBL" id="ACJM01000013">
    <property type="protein sequence ID" value="EEG76702.1"/>
    <property type="molecule type" value="Genomic_DNA"/>
</dbReference>